<proteinExistence type="predicted"/>
<dbReference type="AlphaFoldDB" id="A0A9D3YRW9"/>
<dbReference type="EMBL" id="JAIWYP010000015">
    <property type="protein sequence ID" value="KAH3705627.1"/>
    <property type="molecule type" value="Genomic_DNA"/>
</dbReference>
<dbReference type="Proteomes" id="UP000828390">
    <property type="component" value="Unassembled WGS sequence"/>
</dbReference>
<keyword evidence="1" id="KW-0812">Transmembrane</keyword>
<keyword evidence="3" id="KW-1185">Reference proteome</keyword>
<feature type="transmembrane region" description="Helical" evidence="1">
    <location>
        <begin position="294"/>
        <end position="311"/>
    </location>
</feature>
<gene>
    <name evidence="2" type="ORF">DPMN_080704</name>
</gene>
<keyword evidence="1" id="KW-1133">Transmembrane helix</keyword>
<protein>
    <submittedName>
        <fullName evidence="2">Uncharacterized protein</fullName>
    </submittedName>
</protein>
<sequence length="316" mass="35567">MEELSQFHMVVQHRAGVLHGNADALSRLPDGMLPCSSHLPGLKVKDLPCGGCPYCTRADQQWGQFIEEVDDAVPLATGGLTVEAATEAEDITAKKCVLTTGEDATAEEQENAVFSNLLLDEHEGLRLFRAVWDPGGNSKEDPAVWFHHPVTRIVSTLGYSGEESREPFSGEIYSVSIEGPNKHQDSICISLQRNCACTVSVPEDHPTEQHKCWGFTFPELSKAQEEDETMRFVLRWFKTKTVPEEGELFIASQEEKSYWINKETFQLLYNVLFKINNNSRDLLLVLPGSLLRKLPYNFIMTFLLLLIRVLLEPKQS</sequence>
<name>A0A9D3YRW9_DREPO</name>
<comment type="caution">
    <text evidence="2">The sequence shown here is derived from an EMBL/GenBank/DDBJ whole genome shotgun (WGS) entry which is preliminary data.</text>
</comment>
<reference evidence="2" key="1">
    <citation type="journal article" date="2019" name="bioRxiv">
        <title>The Genome of the Zebra Mussel, Dreissena polymorpha: A Resource for Invasive Species Research.</title>
        <authorList>
            <person name="McCartney M.A."/>
            <person name="Auch B."/>
            <person name="Kono T."/>
            <person name="Mallez S."/>
            <person name="Zhang Y."/>
            <person name="Obille A."/>
            <person name="Becker A."/>
            <person name="Abrahante J.E."/>
            <person name="Garbe J."/>
            <person name="Badalamenti J.P."/>
            <person name="Herman A."/>
            <person name="Mangelson H."/>
            <person name="Liachko I."/>
            <person name="Sullivan S."/>
            <person name="Sone E.D."/>
            <person name="Koren S."/>
            <person name="Silverstein K.A.T."/>
            <person name="Beckman K.B."/>
            <person name="Gohl D.M."/>
        </authorList>
    </citation>
    <scope>NUCLEOTIDE SEQUENCE</scope>
    <source>
        <strain evidence="2">Duluth1</strain>
        <tissue evidence="2">Whole animal</tissue>
    </source>
</reference>
<organism evidence="2 3">
    <name type="scientific">Dreissena polymorpha</name>
    <name type="common">Zebra mussel</name>
    <name type="synonym">Mytilus polymorpha</name>
    <dbReference type="NCBI Taxonomy" id="45954"/>
    <lineage>
        <taxon>Eukaryota</taxon>
        <taxon>Metazoa</taxon>
        <taxon>Spiralia</taxon>
        <taxon>Lophotrochozoa</taxon>
        <taxon>Mollusca</taxon>
        <taxon>Bivalvia</taxon>
        <taxon>Autobranchia</taxon>
        <taxon>Heteroconchia</taxon>
        <taxon>Euheterodonta</taxon>
        <taxon>Imparidentia</taxon>
        <taxon>Neoheterodontei</taxon>
        <taxon>Myida</taxon>
        <taxon>Dreissenoidea</taxon>
        <taxon>Dreissenidae</taxon>
        <taxon>Dreissena</taxon>
    </lineage>
</organism>
<keyword evidence="1" id="KW-0472">Membrane</keyword>
<reference evidence="2" key="2">
    <citation type="submission" date="2020-11" db="EMBL/GenBank/DDBJ databases">
        <authorList>
            <person name="McCartney M.A."/>
            <person name="Auch B."/>
            <person name="Kono T."/>
            <person name="Mallez S."/>
            <person name="Becker A."/>
            <person name="Gohl D.M."/>
            <person name="Silverstein K.A.T."/>
            <person name="Koren S."/>
            <person name="Bechman K.B."/>
            <person name="Herman A."/>
            <person name="Abrahante J.E."/>
            <person name="Garbe J."/>
        </authorList>
    </citation>
    <scope>NUCLEOTIDE SEQUENCE</scope>
    <source>
        <strain evidence="2">Duluth1</strain>
        <tissue evidence="2">Whole animal</tissue>
    </source>
</reference>
<accession>A0A9D3YRW9</accession>
<evidence type="ECO:0000313" key="2">
    <source>
        <dbReference type="EMBL" id="KAH3705627.1"/>
    </source>
</evidence>
<evidence type="ECO:0000313" key="3">
    <source>
        <dbReference type="Proteomes" id="UP000828390"/>
    </source>
</evidence>
<evidence type="ECO:0000256" key="1">
    <source>
        <dbReference type="SAM" id="Phobius"/>
    </source>
</evidence>